<evidence type="ECO:0000313" key="3">
    <source>
        <dbReference type="EMBL" id="CCH69491.1"/>
    </source>
</evidence>
<keyword evidence="1" id="KW-1133">Transmembrane helix</keyword>
<dbReference type="RefSeq" id="WP_010852125.1">
    <property type="nucleotide sequence ID" value="NZ_HF570956.1"/>
</dbReference>
<proteinExistence type="predicted"/>
<evidence type="ECO:0000256" key="1">
    <source>
        <dbReference type="SAM" id="Phobius"/>
    </source>
</evidence>
<dbReference type="HOGENOM" id="CLU_171633_0_0_11"/>
<feature type="transmembrane region" description="Helical" evidence="1">
    <location>
        <begin position="25"/>
        <end position="47"/>
    </location>
</feature>
<evidence type="ECO:0000313" key="4">
    <source>
        <dbReference type="Proteomes" id="UP000013167"/>
    </source>
</evidence>
<evidence type="ECO:0008006" key="5">
    <source>
        <dbReference type="Google" id="ProtNLM"/>
    </source>
</evidence>
<reference evidence="2 4" key="2">
    <citation type="journal article" date="2013" name="ISME J.">
        <title>A metabolic model for members of the genus Tetrasphaera involved in enhanced biological phosphorus removal.</title>
        <authorList>
            <person name="Kristiansen R."/>
            <person name="Nguyen H.T.T."/>
            <person name="Saunders A.M."/>
            <person name="Nielsen J.L."/>
            <person name="Wimmer R."/>
            <person name="Le V.Q."/>
            <person name="McIlroy S.J."/>
            <person name="Petrovski S."/>
            <person name="Seviour R.J."/>
            <person name="Calteau A."/>
            <person name="Nielsen K.L."/>
            <person name="Nielsen P.H."/>
        </authorList>
    </citation>
    <scope>NUCLEOTIDE SEQUENCE [LARGE SCALE GENOMIC DNA]</scope>
    <source>
        <strain evidence="2 4">Lp2</strain>
    </source>
</reference>
<name>N0DYK7_9MICO</name>
<organism evidence="2 4">
    <name type="scientific">Phycicoccus elongatus Lp2</name>
    <dbReference type="NCBI Taxonomy" id="1193181"/>
    <lineage>
        <taxon>Bacteria</taxon>
        <taxon>Bacillati</taxon>
        <taxon>Actinomycetota</taxon>
        <taxon>Actinomycetes</taxon>
        <taxon>Micrococcales</taxon>
        <taxon>Intrasporangiaceae</taxon>
        <taxon>Phycicoccus</taxon>
    </lineage>
</organism>
<dbReference type="eggNOG" id="ENOG5031VAW">
    <property type="taxonomic scope" value="Bacteria"/>
</dbReference>
<sequence>MNVIYTVLLAFAIGYFVKNRGVASALYLAGGALVFAFQSVTLLIEWASGKNTKAFGDFPDYTASNVWGYGVVNLIITIIGIGLVQLGVWVSHKQAAKKGVVQVPRG</sequence>
<keyword evidence="1" id="KW-0472">Membrane</keyword>
<protein>
    <recommendedName>
        <fullName evidence="5">Integral membrane protein</fullName>
    </recommendedName>
</protein>
<keyword evidence="4" id="KW-1185">Reference proteome</keyword>
<comment type="caution">
    <text evidence="2">The sequence shown here is derived from an EMBL/GenBank/DDBJ whole genome shotgun (WGS) entry which is preliminary data.</text>
</comment>
<keyword evidence="1" id="KW-0812">Transmembrane</keyword>
<dbReference type="EMBL" id="CAIZ01000083">
    <property type="protein sequence ID" value="CCH69491.1"/>
    <property type="molecule type" value="Genomic_DNA"/>
</dbReference>
<feature type="transmembrane region" description="Helical" evidence="1">
    <location>
        <begin position="67"/>
        <end position="90"/>
    </location>
</feature>
<accession>N0DYK7</accession>
<gene>
    <name evidence="2" type="ORF">BN10_1730004</name>
    <name evidence="3" type="ORF">BN10_1730008</name>
</gene>
<dbReference type="OrthoDB" id="4838646at2"/>
<dbReference type="EMBL" id="CAIZ01000083">
    <property type="protein sequence ID" value="CCH69487.1"/>
    <property type="molecule type" value="Genomic_DNA"/>
</dbReference>
<dbReference type="Proteomes" id="UP000013167">
    <property type="component" value="Unassembled WGS sequence"/>
</dbReference>
<reference evidence="2" key="1">
    <citation type="submission" date="2012-05" db="EMBL/GenBank/DDBJ databases">
        <authorList>
            <person name="McIlroy S."/>
        </authorList>
    </citation>
    <scope>NUCLEOTIDE SEQUENCE</scope>
    <source>
        <strain evidence="2">Lp2</strain>
    </source>
</reference>
<evidence type="ECO:0000313" key="2">
    <source>
        <dbReference type="EMBL" id="CCH69487.1"/>
    </source>
</evidence>
<dbReference type="AlphaFoldDB" id="N0DYK7"/>